<protein>
    <submittedName>
        <fullName evidence="5">Peptidase S9</fullName>
    </submittedName>
</protein>
<dbReference type="SUPFAM" id="SSF53474">
    <property type="entry name" value="alpha/beta-Hydrolases"/>
    <property type="match status" value="1"/>
</dbReference>
<dbReference type="Pfam" id="PF00930">
    <property type="entry name" value="DPPIV_N"/>
    <property type="match status" value="1"/>
</dbReference>
<dbReference type="KEGG" id="acou:A5CBH24_16540"/>
<dbReference type="Pfam" id="PF00326">
    <property type="entry name" value="Peptidase_S9"/>
    <property type="match status" value="1"/>
</dbReference>
<reference evidence="6" key="1">
    <citation type="submission" date="2019-06" db="EMBL/GenBank/DDBJ databases">
        <title>Alistipes onderdonkii subsp. vulgaris subsp. nov., Alistipes dispar sp. nov. and Alistipes communis sp. nov., isolated from human faeces, and creation of Alistipes onderdonkii subsp. onderdonkii subsp. nov.</title>
        <authorList>
            <person name="Sakamoto M."/>
            <person name="Ikeyama N."/>
            <person name="Ogata Y."/>
            <person name="Suda W."/>
            <person name="Iino T."/>
            <person name="Hattori M."/>
            <person name="Ohkuma M."/>
        </authorList>
    </citation>
    <scope>NUCLEOTIDE SEQUENCE [LARGE SCALE GENOMIC DNA]</scope>
    <source>
        <strain evidence="6">5CBH24</strain>
    </source>
</reference>
<dbReference type="GO" id="GO:0008239">
    <property type="term" value="F:dipeptidyl-peptidase activity"/>
    <property type="evidence" value="ECO:0007669"/>
    <property type="project" value="TreeGrafter"/>
</dbReference>
<dbReference type="InterPro" id="IPR001375">
    <property type="entry name" value="Peptidase_S9_cat"/>
</dbReference>
<dbReference type="Gene3D" id="3.40.50.1820">
    <property type="entry name" value="alpha/beta hydrolase"/>
    <property type="match status" value="1"/>
</dbReference>
<proteinExistence type="predicted"/>
<feature type="chain" id="PRO_5021322374" evidence="2">
    <location>
        <begin position="24"/>
        <end position="739"/>
    </location>
</feature>
<evidence type="ECO:0000259" key="3">
    <source>
        <dbReference type="Pfam" id="PF00326"/>
    </source>
</evidence>
<dbReference type="InterPro" id="IPR029058">
    <property type="entry name" value="AB_hydrolase_fold"/>
</dbReference>
<evidence type="ECO:0000256" key="1">
    <source>
        <dbReference type="ARBA" id="ARBA00023180"/>
    </source>
</evidence>
<dbReference type="RefSeq" id="WP_141412826.1">
    <property type="nucleotide sequence ID" value="NZ_AP019735.1"/>
</dbReference>
<evidence type="ECO:0000313" key="5">
    <source>
        <dbReference type="EMBL" id="BBL04341.1"/>
    </source>
</evidence>
<dbReference type="EMBL" id="AP019735">
    <property type="protein sequence ID" value="BBL04341.1"/>
    <property type="molecule type" value="Genomic_DNA"/>
</dbReference>
<feature type="domain" description="Peptidase S9 prolyl oligopeptidase catalytic" evidence="3">
    <location>
        <begin position="542"/>
        <end position="739"/>
    </location>
</feature>
<dbReference type="PANTHER" id="PTHR11731">
    <property type="entry name" value="PROTEASE FAMILY S9B,C DIPEPTIDYL-PEPTIDASE IV-RELATED"/>
    <property type="match status" value="1"/>
</dbReference>
<accession>A0A4Y1WTC9</accession>
<feature type="signal peptide" evidence="2">
    <location>
        <begin position="1"/>
        <end position="23"/>
    </location>
</feature>
<gene>
    <name evidence="5" type="primary">pepX1</name>
    <name evidence="5" type="ORF">A5CBH24_16540</name>
</gene>
<feature type="domain" description="Dipeptidylpeptidase IV N-terminal" evidence="4">
    <location>
        <begin position="116"/>
        <end position="455"/>
    </location>
</feature>
<dbReference type="OrthoDB" id="9812921at2"/>
<sequence length="739" mass="83872">MRISKLPTLFLALLACSTAAAQAFDYDDIADGRFRPAQLAGIRPTADGEHYTTIRDGNIFRHRYAVDDAGTALLPAAAEEGAVALDSLDRATGTWCDAGSRRLDIADYAIAPDGGVLVADGAEPIYRHSFTTHYLYYDGRRLREILLGIPSPRDAVFTPDGRNIVFSSRNNLYVYNIERQGTRQITRDGRWNETINGTTDWVYEEEFGFTRAFAVSPDSRRIAYLRFDESRVPLFEMMRYDGALYNRAYDFKYPKAGDANSVVTLHVFDLETGRTTKVDTGADTTQYIPRIGWTPRGELWYETRDRRQQQIVFRRLAADALTAPQAEQQTIYRERSPRYVAHETDRSFRWIDGGRRFLIMQETATGWMHLYLGEPGEPLRALTEGRWEVTGIVGADDRAVYYTSTERSPLERNLYAVDYKGRHKRLLTPDKGFHTIAPSAGMRYYISTFSSADDPGRVEICDARGRTVRTVADNAALRRLADSIRLPRKEFFTFTTERGDTLGGYIVRPAGFDPARRYPCLLTQYSGPGSQTVQNRWKLDWEDVLAQRGYVVVATDGRGTGYRGEAFKKSTYGQLGRLEVEDQLSTARYMAAQPWIDAERIGIYGWSYGGFMALSCACKGDGLFKAAVAVAPVTSWRYYDTIYSELYNGLPQENPAGYNENAPLMLAPLLRDDRTRLLLIHGTADDNVHFQNSAEMIRALTDAGKEFDLMIYPDQNHSMQPDYTRQIRRRMISFVERNL</sequence>
<dbReference type="SUPFAM" id="SSF82171">
    <property type="entry name" value="DPP6 N-terminal domain-like"/>
    <property type="match status" value="1"/>
</dbReference>
<dbReference type="FunFam" id="3.40.50.1820:FF:000003">
    <property type="entry name" value="Dipeptidyl peptidase 4"/>
    <property type="match status" value="1"/>
</dbReference>
<name>A0A4Y1WTC9_9BACT</name>
<keyword evidence="2" id="KW-0732">Signal</keyword>
<dbReference type="Proteomes" id="UP000318946">
    <property type="component" value="Chromosome"/>
</dbReference>
<dbReference type="PROSITE" id="PS51257">
    <property type="entry name" value="PROKAR_LIPOPROTEIN"/>
    <property type="match status" value="1"/>
</dbReference>
<evidence type="ECO:0000256" key="2">
    <source>
        <dbReference type="SAM" id="SignalP"/>
    </source>
</evidence>
<dbReference type="GeneID" id="78342371"/>
<dbReference type="AlphaFoldDB" id="A0A4Y1WTC9"/>
<keyword evidence="6" id="KW-1185">Reference proteome</keyword>
<dbReference type="Gene3D" id="2.140.10.30">
    <property type="entry name" value="Dipeptidylpeptidase IV, N-terminal domain"/>
    <property type="match status" value="1"/>
</dbReference>
<evidence type="ECO:0000313" key="6">
    <source>
        <dbReference type="Proteomes" id="UP000318946"/>
    </source>
</evidence>
<dbReference type="InterPro" id="IPR002469">
    <property type="entry name" value="Peptidase_S9B_N"/>
</dbReference>
<dbReference type="GO" id="GO:0006508">
    <property type="term" value="P:proteolysis"/>
    <property type="evidence" value="ECO:0007669"/>
    <property type="project" value="InterPro"/>
</dbReference>
<dbReference type="PANTHER" id="PTHR11731:SF193">
    <property type="entry name" value="DIPEPTIDYL PEPTIDASE 9"/>
    <property type="match status" value="1"/>
</dbReference>
<dbReference type="GO" id="GO:0008236">
    <property type="term" value="F:serine-type peptidase activity"/>
    <property type="evidence" value="ECO:0007669"/>
    <property type="project" value="InterPro"/>
</dbReference>
<dbReference type="InterPro" id="IPR050278">
    <property type="entry name" value="Serine_Prot_S9B/DPPIV"/>
</dbReference>
<organism evidence="5 6">
    <name type="scientific">Alistipes communis</name>
    <dbReference type="NCBI Taxonomy" id="2585118"/>
    <lineage>
        <taxon>Bacteria</taxon>
        <taxon>Pseudomonadati</taxon>
        <taxon>Bacteroidota</taxon>
        <taxon>Bacteroidia</taxon>
        <taxon>Bacteroidales</taxon>
        <taxon>Rikenellaceae</taxon>
        <taxon>Alistipes</taxon>
    </lineage>
</organism>
<keyword evidence="1" id="KW-0325">Glycoprotein</keyword>
<evidence type="ECO:0000259" key="4">
    <source>
        <dbReference type="Pfam" id="PF00930"/>
    </source>
</evidence>